<dbReference type="PANTHER" id="PTHR22916">
    <property type="entry name" value="GLYCOSYLTRANSFERASE"/>
    <property type="match status" value="1"/>
</dbReference>
<protein>
    <recommendedName>
        <fullName evidence="1">Glycosyltransferase 2-like domain-containing protein</fullName>
    </recommendedName>
</protein>
<feature type="domain" description="Glycosyltransferase 2-like" evidence="1">
    <location>
        <begin position="27"/>
        <end position="162"/>
    </location>
</feature>
<sequence>MLQTRIEGGRELTDGVKQGTPEQPLITIITSTFNAAKDLHWTIESIRAQNYPNIQWIIADGASTDGTVEILQQNEDIIDYWFSEPDKGIYHAWNKALPYIKGEWVQFLGAGDELTDSSVYQNISVELRNYVNQYDLIYGSIEIISYESRRYIERIGESWSSLRFQWQGFRPALPVHPEVFHKASIFINGHEFDEKYKIAADSKLLLEVINNDNIVFVDRDIVRMPFGGVSTDISHSLLVRKELVSICQDLNISQDGFSYIWCSIKEFSKYIIFKVLGRRFFLNMMDVARFFCGRRRKWTVK</sequence>
<dbReference type="GO" id="GO:0016758">
    <property type="term" value="F:hexosyltransferase activity"/>
    <property type="evidence" value="ECO:0007669"/>
    <property type="project" value="UniProtKB-ARBA"/>
</dbReference>
<name>A0A1Z2SFL6_VIBGA</name>
<dbReference type="Proteomes" id="UP000196708">
    <property type="component" value="Chromosome 1"/>
</dbReference>
<evidence type="ECO:0000313" key="3">
    <source>
        <dbReference type="Proteomes" id="UP000196708"/>
    </source>
</evidence>
<proteinExistence type="predicted"/>
<dbReference type="EMBL" id="CP018835">
    <property type="protein sequence ID" value="ASA55972.1"/>
    <property type="molecule type" value="Genomic_DNA"/>
</dbReference>
<dbReference type="SUPFAM" id="SSF53448">
    <property type="entry name" value="Nucleotide-diphospho-sugar transferases"/>
    <property type="match status" value="1"/>
</dbReference>
<dbReference type="PANTHER" id="PTHR22916:SF67">
    <property type="entry name" value="COLANIC ACID BIOSYNTHESIS GLYCOSYL TRANSFERASE WCAE-RELATED"/>
    <property type="match status" value="1"/>
</dbReference>
<accession>A0A1Z2SFL6</accession>
<evidence type="ECO:0000259" key="1">
    <source>
        <dbReference type="Pfam" id="PF00535"/>
    </source>
</evidence>
<dbReference type="AlphaFoldDB" id="A0A1Z2SFL6"/>
<dbReference type="OrthoDB" id="396512at2"/>
<dbReference type="KEGG" id="vga:BSQ33_09885"/>
<evidence type="ECO:0000313" key="2">
    <source>
        <dbReference type="EMBL" id="ASA55972.1"/>
    </source>
</evidence>
<dbReference type="Gene3D" id="3.90.550.10">
    <property type="entry name" value="Spore Coat Polysaccharide Biosynthesis Protein SpsA, Chain A"/>
    <property type="match status" value="1"/>
</dbReference>
<dbReference type="CDD" id="cd06433">
    <property type="entry name" value="GT_2_WfgS_like"/>
    <property type="match status" value="1"/>
</dbReference>
<dbReference type="InterPro" id="IPR001173">
    <property type="entry name" value="Glyco_trans_2-like"/>
</dbReference>
<dbReference type="RefSeq" id="WP_088134006.1">
    <property type="nucleotide sequence ID" value="NZ_CP018835.1"/>
</dbReference>
<reference evidence="2 3" key="1">
    <citation type="submission" date="2016-12" db="EMBL/GenBank/DDBJ databases">
        <authorList>
            <person name="Song W.-J."/>
            <person name="Kurnit D.M."/>
        </authorList>
    </citation>
    <scope>NUCLEOTIDE SEQUENCE [LARGE SCALE GENOMIC DNA]</scope>
    <source>
        <strain evidence="2 3">ATCC 43942</strain>
    </source>
</reference>
<gene>
    <name evidence="2" type="ORF">BSQ33_09885</name>
</gene>
<dbReference type="Pfam" id="PF00535">
    <property type="entry name" value="Glycos_transf_2"/>
    <property type="match status" value="1"/>
</dbReference>
<dbReference type="InterPro" id="IPR029044">
    <property type="entry name" value="Nucleotide-diphossugar_trans"/>
</dbReference>
<organism evidence="2 3">
    <name type="scientific">Vibrio gazogenes</name>
    <dbReference type="NCBI Taxonomy" id="687"/>
    <lineage>
        <taxon>Bacteria</taxon>
        <taxon>Pseudomonadati</taxon>
        <taxon>Pseudomonadota</taxon>
        <taxon>Gammaproteobacteria</taxon>
        <taxon>Vibrionales</taxon>
        <taxon>Vibrionaceae</taxon>
        <taxon>Vibrio</taxon>
    </lineage>
</organism>